<sequence>MEPLYDDRAESAGVKFNDADLIGLPLRITVSERAVKQGGVEFKRRSGGDAWYVPLADAVAEVKRLQNE</sequence>
<proteinExistence type="predicted"/>
<dbReference type="InterPro" id="IPR004154">
    <property type="entry name" value="Anticodon-bd"/>
</dbReference>
<accession>A0A645H021</accession>
<dbReference type="EMBL" id="VSSQ01083805">
    <property type="protein sequence ID" value="MPN32020.1"/>
    <property type="molecule type" value="Genomic_DNA"/>
</dbReference>
<comment type="caution">
    <text evidence="2">The sequence shown here is derived from an EMBL/GenBank/DDBJ whole genome shotgun (WGS) entry which is preliminary data.</text>
</comment>
<dbReference type="GO" id="GO:0004827">
    <property type="term" value="F:proline-tRNA ligase activity"/>
    <property type="evidence" value="ECO:0007669"/>
    <property type="project" value="UniProtKB-EC"/>
</dbReference>
<dbReference type="AlphaFoldDB" id="A0A645H021"/>
<dbReference type="Gene3D" id="3.40.50.800">
    <property type="entry name" value="Anticodon-binding domain"/>
    <property type="match status" value="1"/>
</dbReference>
<dbReference type="InterPro" id="IPR036621">
    <property type="entry name" value="Anticodon-bd_dom_sf"/>
</dbReference>
<dbReference type="EC" id="6.1.1.15" evidence="2"/>
<evidence type="ECO:0000259" key="1">
    <source>
        <dbReference type="Pfam" id="PF03129"/>
    </source>
</evidence>
<dbReference type="Pfam" id="PF03129">
    <property type="entry name" value="HGTP_anticodon"/>
    <property type="match status" value="1"/>
</dbReference>
<gene>
    <name evidence="2" type="primary">proS_46</name>
    <name evidence="2" type="ORF">SDC9_179495</name>
</gene>
<evidence type="ECO:0000313" key="2">
    <source>
        <dbReference type="EMBL" id="MPN32020.1"/>
    </source>
</evidence>
<organism evidence="2">
    <name type="scientific">bioreactor metagenome</name>
    <dbReference type="NCBI Taxonomy" id="1076179"/>
    <lineage>
        <taxon>unclassified sequences</taxon>
        <taxon>metagenomes</taxon>
        <taxon>ecological metagenomes</taxon>
    </lineage>
</organism>
<name>A0A645H021_9ZZZZ</name>
<reference evidence="2" key="1">
    <citation type="submission" date="2019-08" db="EMBL/GenBank/DDBJ databases">
        <authorList>
            <person name="Kucharzyk K."/>
            <person name="Murdoch R.W."/>
            <person name="Higgins S."/>
            <person name="Loffler F."/>
        </authorList>
    </citation>
    <scope>NUCLEOTIDE SEQUENCE</scope>
</reference>
<feature type="domain" description="Anticodon-binding" evidence="1">
    <location>
        <begin position="3"/>
        <end position="64"/>
    </location>
</feature>
<protein>
    <submittedName>
        <fullName evidence="2">Proline--tRNA ligase</fullName>
        <ecNumber evidence="2">6.1.1.15</ecNumber>
    </submittedName>
</protein>
<keyword evidence="2" id="KW-0436">Ligase</keyword>
<dbReference type="SUPFAM" id="SSF52954">
    <property type="entry name" value="Class II aaRS ABD-related"/>
    <property type="match status" value="1"/>
</dbReference>